<evidence type="ECO:0000313" key="1">
    <source>
        <dbReference type="EMBL" id="KFB36559.1"/>
    </source>
</evidence>
<dbReference type="EMBL" id="KE524785">
    <property type="protein sequence ID" value="KFB36559.1"/>
    <property type="molecule type" value="Genomic_DNA"/>
</dbReference>
<dbReference type="Proteomes" id="UP000030765">
    <property type="component" value="Unassembled WGS sequence"/>
</dbReference>
<organism evidence="1">
    <name type="scientific">Anopheles sinensis</name>
    <name type="common">Mosquito</name>
    <dbReference type="NCBI Taxonomy" id="74873"/>
    <lineage>
        <taxon>Eukaryota</taxon>
        <taxon>Metazoa</taxon>
        <taxon>Ecdysozoa</taxon>
        <taxon>Arthropoda</taxon>
        <taxon>Hexapoda</taxon>
        <taxon>Insecta</taxon>
        <taxon>Pterygota</taxon>
        <taxon>Neoptera</taxon>
        <taxon>Endopterygota</taxon>
        <taxon>Diptera</taxon>
        <taxon>Nematocera</taxon>
        <taxon>Culicoidea</taxon>
        <taxon>Culicidae</taxon>
        <taxon>Anophelinae</taxon>
        <taxon>Anopheles</taxon>
    </lineage>
</organism>
<name>A0A084VF15_ANOSI</name>
<dbReference type="AlphaFoldDB" id="A0A084VF15"/>
<protein>
    <submittedName>
        <fullName evidence="1 2">Alkaline shock protein</fullName>
    </submittedName>
</protein>
<sequence length="161" mass="18025">MLPITSLLRSILNSSISTYVLLTVSQQPYGFMAWVLLEHRVFADLAENAQSYGSRRAKAPSMVAVVKRRTSTQEISTAASKSDQCSPYRRTRNTFAKRLEEVLPVKTQQKCSLKRNEQEEALLLRVYGLVDLPWGLEVSLGLSSARQQIVLVPSIGLCRLV</sequence>
<reference evidence="1 3" key="1">
    <citation type="journal article" date="2014" name="BMC Genomics">
        <title>Genome sequence of Anopheles sinensis provides insight into genetics basis of mosquito competence for malaria parasites.</title>
        <authorList>
            <person name="Zhou D."/>
            <person name="Zhang D."/>
            <person name="Ding G."/>
            <person name="Shi L."/>
            <person name="Hou Q."/>
            <person name="Ye Y."/>
            <person name="Xu Y."/>
            <person name="Zhou H."/>
            <person name="Xiong C."/>
            <person name="Li S."/>
            <person name="Yu J."/>
            <person name="Hong S."/>
            <person name="Yu X."/>
            <person name="Zou P."/>
            <person name="Chen C."/>
            <person name="Chang X."/>
            <person name="Wang W."/>
            <person name="Lv Y."/>
            <person name="Sun Y."/>
            <person name="Ma L."/>
            <person name="Shen B."/>
            <person name="Zhu C."/>
        </authorList>
    </citation>
    <scope>NUCLEOTIDE SEQUENCE [LARGE SCALE GENOMIC DNA]</scope>
</reference>
<accession>A0A084VF15</accession>
<keyword evidence="3" id="KW-1185">Reference proteome</keyword>
<dbReference type="EnsemblMetazoa" id="ASIC003748-RA">
    <property type="protein sequence ID" value="ASIC003748-PA"/>
    <property type="gene ID" value="ASIC003748"/>
</dbReference>
<dbReference type="VEuPathDB" id="VectorBase:ASIC003748"/>
<proteinExistence type="predicted"/>
<dbReference type="EMBL" id="ATLV01012360">
    <property type="status" value="NOT_ANNOTATED_CDS"/>
    <property type="molecule type" value="Genomic_DNA"/>
</dbReference>
<reference evidence="2" key="2">
    <citation type="submission" date="2020-05" db="UniProtKB">
        <authorList>
            <consortium name="EnsemblMetazoa"/>
        </authorList>
    </citation>
    <scope>IDENTIFICATION</scope>
</reference>
<evidence type="ECO:0000313" key="3">
    <source>
        <dbReference type="Proteomes" id="UP000030765"/>
    </source>
</evidence>
<gene>
    <name evidence="1" type="ORF">ZHAS_00003748</name>
</gene>
<evidence type="ECO:0000313" key="2">
    <source>
        <dbReference type="EnsemblMetazoa" id="ASIC003748-PA"/>
    </source>
</evidence>